<evidence type="ECO:0000313" key="2">
    <source>
        <dbReference type="EMBL" id="TRW46141.1"/>
    </source>
</evidence>
<evidence type="ECO:0000256" key="1">
    <source>
        <dbReference type="SAM" id="Phobius"/>
    </source>
</evidence>
<dbReference type="AlphaFoldDB" id="A0A552WTH1"/>
<dbReference type="EMBL" id="VJXR01000013">
    <property type="protein sequence ID" value="TRW46141.1"/>
    <property type="molecule type" value="Genomic_DNA"/>
</dbReference>
<evidence type="ECO:0000313" key="3">
    <source>
        <dbReference type="Proteomes" id="UP000318693"/>
    </source>
</evidence>
<dbReference type="Proteomes" id="UP000318693">
    <property type="component" value="Unassembled WGS sequence"/>
</dbReference>
<feature type="transmembrane region" description="Helical" evidence="1">
    <location>
        <begin position="21"/>
        <end position="39"/>
    </location>
</feature>
<organism evidence="2 3">
    <name type="scientific">Georgenia yuyongxinii</name>
    <dbReference type="NCBI Taxonomy" id="2589797"/>
    <lineage>
        <taxon>Bacteria</taxon>
        <taxon>Bacillati</taxon>
        <taxon>Actinomycetota</taxon>
        <taxon>Actinomycetes</taxon>
        <taxon>Micrococcales</taxon>
        <taxon>Bogoriellaceae</taxon>
        <taxon>Georgenia</taxon>
    </lineage>
</organism>
<feature type="transmembrane region" description="Helical" evidence="1">
    <location>
        <begin position="45"/>
        <end position="65"/>
    </location>
</feature>
<accession>A0A552WTH1</accession>
<proteinExistence type="predicted"/>
<comment type="caution">
    <text evidence="2">The sequence shown here is derived from an EMBL/GenBank/DDBJ whole genome shotgun (WGS) entry which is preliminary data.</text>
</comment>
<dbReference type="RefSeq" id="WP_143417775.1">
    <property type="nucleotide sequence ID" value="NZ_VJXR01000013.1"/>
</dbReference>
<keyword evidence="3" id="KW-1185">Reference proteome</keyword>
<sequence length="102" mass="10777">MTWSQGRFRRGWYALPALARRGWLLLGLGVVTTMVVGVAGLGTPFVSAALAVLMCFALVLGLVTLMDAPGASGAPGTPGRRLTTGAFGRVPASWEYYETFGR</sequence>
<keyword evidence="1" id="KW-0472">Membrane</keyword>
<protein>
    <submittedName>
        <fullName evidence="2">Uncharacterized protein</fullName>
    </submittedName>
</protein>
<name>A0A552WTH1_9MICO</name>
<keyword evidence="1" id="KW-0812">Transmembrane</keyword>
<reference evidence="2 3" key="1">
    <citation type="submission" date="2019-07" db="EMBL/GenBank/DDBJ databases">
        <title>Georgenia wutianyii sp. nov. and Georgenia *** sp. nov. isolated from plateau pika (Ochotona curzoniae) in the Qinghai-Tibet plateau of China.</title>
        <authorList>
            <person name="Tian Z."/>
        </authorList>
    </citation>
    <scope>NUCLEOTIDE SEQUENCE [LARGE SCALE GENOMIC DNA]</scope>
    <source>
        <strain evidence="2 3">Z446</strain>
    </source>
</reference>
<gene>
    <name evidence="2" type="ORF">FJ693_06805</name>
</gene>
<keyword evidence="1" id="KW-1133">Transmembrane helix</keyword>